<protein>
    <recommendedName>
        <fullName evidence="4">Glycosyltransferase family 8 protein</fullName>
    </recommendedName>
</protein>
<dbReference type="EMBL" id="JAKWBI020000059">
    <property type="protein sequence ID" value="KAJ2904229.1"/>
    <property type="molecule type" value="Genomic_DNA"/>
</dbReference>
<dbReference type="InterPro" id="IPR002495">
    <property type="entry name" value="Glyco_trans_8"/>
</dbReference>
<evidence type="ECO:0000313" key="3">
    <source>
        <dbReference type="Proteomes" id="UP001201980"/>
    </source>
</evidence>
<evidence type="ECO:0008006" key="4">
    <source>
        <dbReference type="Google" id="ProtNLM"/>
    </source>
</evidence>
<evidence type="ECO:0000313" key="2">
    <source>
        <dbReference type="EMBL" id="KAJ2904229.1"/>
    </source>
</evidence>
<dbReference type="GO" id="GO:0016757">
    <property type="term" value="F:glycosyltransferase activity"/>
    <property type="evidence" value="ECO:0007669"/>
    <property type="project" value="InterPro"/>
</dbReference>
<reference evidence="2" key="1">
    <citation type="submission" date="2022-07" db="EMBL/GenBank/DDBJ databases">
        <title>Draft genome sequence of Zalerion maritima ATCC 34329, a (micro)plastics degrading marine fungus.</title>
        <authorList>
            <person name="Paco A."/>
            <person name="Goncalves M.F.M."/>
            <person name="Rocha-Santos T.A.P."/>
            <person name="Alves A."/>
        </authorList>
    </citation>
    <scope>NUCLEOTIDE SEQUENCE</scope>
    <source>
        <strain evidence="2">ATCC 34329</strain>
    </source>
</reference>
<organism evidence="2 3">
    <name type="scientific">Zalerion maritima</name>
    <dbReference type="NCBI Taxonomy" id="339359"/>
    <lineage>
        <taxon>Eukaryota</taxon>
        <taxon>Fungi</taxon>
        <taxon>Dikarya</taxon>
        <taxon>Ascomycota</taxon>
        <taxon>Pezizomycotina</taxon>
        <taxon>Sordariomycetes</taxon>
        <taxon>Lulworthiomycetidae</taxon>
        <taxon>Lulworthiales</taxon>
        <taxon>Lulworthiaceae</taxon>
        <taxon>Zalerion</taxon>
    </lineage>
</organism>
<dbReference type="InterPro" id="IPR050587">
    <property type="entry name" value="GNT1/Glycosyltrans_8"/>
</dbReference>
<dbReference type="Pfam" id="PF01501">
    <property type="entry name" value="Glyco_transf_8"/>
    <property type="match status" value="1"/>
</dbReference>
<dbReference type="CDD" id="cd02537">
    <property type="entry name" value="GT8_Glycogenin"/>
    <property type="match status" value="1"/>
</dbReference>
<feature type="region of interest" description="Disordered" evidence="1">
    <location>
        <begin position="281"/>
        <end position="316"/>
    </location>
</feature>
<dbReference type="InterPro" id="IPR029044">
    <property type="entry name" value="Nucleotide-diphossugar_trans"/>
</dbReference>
<dbReference type="Gene3D" id="3.90.550.10">
    <property type="entry name" value="Spore Coat Polysaccharide Biosynthesis Protein SpsA, Chain A"/>
    <property type="match status" value="1"/>
</dbReference>
<dbReference type="Proteomes" id="UP001201980">
    <property type="component" value="Unassembled WGS sequence"/>
</dbReference>
<proteinExistence type="predicted"/>
<name>A0AAD5RU22_9PEZI</name>
<keyword evidence="3" id="KW-1185">Reference proteome</keyword>
<dbReference type="AlphaFoldDB" id="A0AAD5RU22"/>
<dbReference type="SUPFAM" id="SSF53448">
    <property type="entry name" value="Nucleotide-diphospho-sugar transferases"/>
    <property type="match status" value="1"/>
</dbReference>
<sequence length="316" mass="35572">MADGEKVVDSDKVWTVLITNESYLPGLLTLAYSLRRSPNPSAYPLVALYTDTLSPAGHAALDARSIPKQRIEYILPSSSKDYSADPRFYDCWSKLAPFSLTQYSRVVQLDADMLVLPSQTMDELMTLPLDPPSLKGSGSRVFAAGHACVCNPLKKPHYPPDWTPQNCAFTSQHSWGALRASTEAISPSAGGPLGYMNGGLQVVNPCKEIWEQILSYMEKEAVNMDFADQSLLSGLYRDRWVPLPYTYNALKTLRWKGVHDAIWSDHHVKNVHYILAPKPWDEKPEDAKDESHAWWHQLNKERHEEEKKSGIPEDGF</sequence>
<evidence type="ECO:0000256" key="1">
    <source>
        <dbReference type="SAM" id="MobiDB-lite"/>
    </source>
</evidence>
<comment type="caution">
    <text evidence="2">The sequence shown here is derived from an EMBL/GenBank/DDBJ whole genome shotgun (WGS) entry which is preliminary data.</text>
</comment>
<gene>
    <name evidence="2" type="ORF">MKZ38_008559</name>
</gene>
<accession>A0AAD5RU22</accession>
<dbReference type="PANTHER" id="PTHR11183">
    <property type="entry name" value="GLYCOGENIN SUBFAMILY MEMBER"/>
    <property type="match status" value="1"/>
</dbReference>